<evidence type="ECO:0000256" key="1">
    <source>
        <dbReference type="SAM" id="MobiDB-lite"/>
    </source>
</evidence>
<protein>
    <submittedName>
        <fullName evidence="2">Uncharacterized protein</fullName>
    </submittedName>
</protein>
<name>A0A2U3PVI5_9BRAD</name>
<organism evidence="2 3">
    <name type="scientific">Bradyrhizobium vignae</name>
    <dbReference type="NCBI Taxonomy" id="1549949"/>
    <lineage>
        <taxon>Bacteria</taxon>
        <taxon>Pseudomonadati</taxon>
        <taxon>Pseudomonadota</taxon>
        <taxon>Alphaproteobacteria</taxon>
        <taxon>Hyphomicrobiales</taxon>
        <taxon>Nitrobacteraceae</taxon>
        <taxon>Bradyrhizobium</taxon>
    </lineage>
</organism>
<dbReference type="KEGG" id="bvz:BRAD3257_2040"/>
<reference evidence="2 3" key="1">
    <citation type="submission" date="2018-03" db="EMBL/GenBank/DDBJ databases">
        <authorList>
            <person name="Gully D."/>
        </authorList>
    </citation>
    <scope>NUCLEOTIDE SEQUENCE [LARGE SCALE GENOMIC DNA]</scope>
    <source>
        <strain evidence="2">ORS3257</strain>
    </source>
</reference>
<gene>
    <name evidence="2" type="ORF">BRAD3257_2040</name>
</gene>
<proteinExistence type="predicted"/>
<feature type="compositionally biased region" description="Polar residues" evidence="1">
    <location>
        <begin position="1"/>
        <end position="24"/>
    </location>
</feature>
<feature type="region of interest" description="Disordered" evidence="1">
    <location>
        <begin position="1"/>
        <end position="29"/>
    </location>
</feature>
<evidence type="ECO:0000313" key="2">
    <source>
        <dbReference type="EMBL" id="SPP93136.1"/>
    </source>
</evidence>
<evidence type="ECO:0000313" key="3">
    <source>
        <dbReference type="Proteomes" id="UP000246085"/>
    </source>
</evidence>
<accession>A0A2U3PVI5</accession>
<dbReference type="Proteomes" id="UP000246085">
    <property type="component" value="Chromosome BRAD3257"/>
</dbReference>
<dbReference type="EMBL" id="LS398110">
    <property type="protein sequence ID" value="SPP93136.1"/>
    <property type="molecule type" value="Genomic_DNA"/>
</dbReference>
<dbReference type="AlphaFoldDB" id="A0A2U3PVI5"/>
<sequence length="115" mass="12815">MKSSRHSGNSVRCPRSASQRSASSIPPKESQGIITAALRFHTARVNRVGLIVCQPLPVYPKLQTCHGIAASEAMGQKPTSELAFGSLRWLTGIIELRPRKLSSWLLFWRSREFIL</sequence>